<dbReference type="AlphaFoldDB" id="A0A0E2HPS1"/>
<evidence type="ECO:0000259" key="7">
    <source>
        <dbReference type="PROSITE" id="PS51093"/>
    </source>
</evidence>
<dbReference type="Gene3D" id="2.70.70.10">
    <property type="entry name" value="Glucose Permease (Domain IIA)"/>
    <property type="match status" value="1"/>
</dbReference>
<keyword evidence="4" id="KW-0808">Transferase</keyword>
<keyword evidence="5" id="KW-0598">Phosphotransferase system</keyword>
<comment type="subcellular location">
    <subcellularLocation>
        <location evidence="1">Cytoplasm</location>
    </subcellularLocation>
</comment>
<keyword evidence="2" id="KW-0813">Transport</keyword>
<comment type="caution">
    <text evidence="8">The sequence shown here is derived from an EMBL/GenBank/DDBJ whole genome shotgun (WGS) entry which is preliminary data.</text>
</comment>
<protein>
    <submittedName>
        <fullName evidence="8">PTS system, glucose subfamily, IIA component</fullName>
    </submittedName>
</protein>
<dbReference type="InterPro" id="IPR050890">
    <property type="entry name" value="PTS_EIIA_component"/>
</dbReference>
<dbReference type="Proteomes" id="UP000013085">
    <property type="component" value="Unassembled WGS sequence"/>
</dbReference>
<dbReference type="SUPFAM" id="SSF51261">
    <property type="entry name" value="Duplicated hybrid motif"/>
    <property type="match status" value="1"/>
</dbReference>
<evidence type="ECO:0000313" key="9">
    <source>
        <dbReference type="Proteomes" id="UP000013085"/>
    </source>
</evidence>
<evidence type="ECO:0000313" key="8">
    <source>
        <dbReference type="EMBL" id="ENZ15615.1"/>
    </source>
</evidence>
<dbReference type="PATRIC" id="fig|999408.3.peg.2346"/>
<dbReference type="PANTHER" id="PTHR45008">
    <property type="entry name" value="PTS SYSTEM GLUCOSE-SPECIFIC EIIA COMPONENT"/>
    <property type="match status" value="1"/>
</dbReference>
<evidence type="ECO:0000256" key="5">
    <source>
        <dbReference type="ARBA" id="ARBA00022683"/>
    </source>
</evidence>
<dbReference type="HOGENOM" id="CLU_012312_5_3_9"/>
<evidence type="ECO:0000256" key="4">
    <source>
        <dbReference type="ARBA" id="ARBA00022679"/>
    </source>
</evidence>
<evidence type="ECO:0000256" key="3">
    <source>
        <dbReference type="ARBA" id="ARBA00022597"/>
    </source>
</evidence>
<dbReference type="NCBIfam" id="TIGR00830">
    <property type="entry name" value="PTBA"/>
    <property type="match status" value="1"/>
</dbReference>
<dbReference type="GO" id="GO:0005737">
    <property type="term" value="C:cytoplasm"/>
    <property type="evidence" value="ECO:0007669"/>
    <property type="project" value="UniProtKB-SubCell"/>
</dbReference>
<reference evidence="8 9" key="1">
    <citation type="submission" date="2013-01" db="EMBL/GenBank/DDBJ databases">
        <title>The Genome Sequence of Clostridium clostridioforme 90A8.</title>
        <authorList>
            <consortium name="The Broad Institute Genome Sequencing Platform"/>
            <person name="Earl A."/>
            <person name="Ward D."/>
            <person name="Feldgarden M."/>
            <person name="Gevers D."/>
            <person name="Courvalin P."/>
            <person name="Lambert T."/>
            <person name="Walker B."/>
            <person name="Young S.K."/>
            <person name="Zeng Q."/>
            <person name="Gargeya S."/>
            <person name="Fitzgerald M."/>
            <person name="Haas B."/>
            <person name="Abouelleil A."/>
            <person name="Alvarado L."/>
            <person name="Arachchi H.M."/>
            <person name="Berlin A.M."/>
            <person name="Chapman S.B."/>
            <person name="Dewar J."/>
            <person name="Goldberg J."/>
            <person name="Griggs A."/>
            <person name="Gujja S."/>
            <person name="Hansen M."/>
            <person name="Howarth C."/>
            <person name="Imamovic A."/>
            <person name="Larimer J."/>
            <person name="McCowan C."/>
            <person name="Murphy C."/>
            <person name="Neiman D."/>
            <person name="Pearson M."/>
            <person name="Priest M."/>
            <person name="Roberts A."/>
            <person name="Saif S."/>
            <person name="Shea T."/>
            <person name="Sisk P."/>
            <person name="Sykes S."/>
            <person name="Wortman J."/>
            <person name="Nusbaum C."/>
            <person name="Birren B."/>
        </authorList>
    </citation>
    <scope>NUCLEOTIDE SEQUENCE [LARGE SCALE GENOMIC DNA]</scope>
    <source>
        <strain evidence="8 9">90A8</strain>
    </source>
</reference>
<dbReference type="InterPro" id="IPR011055">
    <property type="entry name" value="Dup_hybrid_motif"/>
</dbReference>
<proteinExistence type="predicted"/>
<name>A0A0E2HPS1_9FIRM</name>
<evidence type="ECO:0000256" key="6">
    <source>
        <dbReference type="ARBA" id="ARBA00022777"/>
    </source>
</evidence>
<dbReference type="FunFam" id="2.70.70.10:FF:000001">
    <property type="entry name" value="PTS system glucose-specific IIA component"/>
    <property type="match status" value="1"/>
</dbReference>
<keyword evidence="3" id="KW-0762">Sugar transport</keyword>
<dbReference type="GO" id="GO:0009401">
    <property type="term" value="P:phosphoenolpyruvate-dependent sugar phosphotransferase system"/>
    <property type="evidence" value="ECO:0007669"/>
    <property type="project" value="UniProtKB-KW"/>
</dbReference>
<dbReference type="InterPro" id="IPR001127">
    <property type="entry name" value="PTS_EIIA_1_perm"/>
</dbReference>
<evidence type="ECO:0000256" key="2">
    <source>
        <dbReference type="ARBA" id="ARBA00022448"/>
    </source>
</evidence>
<feature type="domain" description="PTS EIIA type-1" evidence="7">
    <location>
        <begin position="35"/>
        <end position="139"/>
    </location>
</feature>
<accession>A0A0E2HPS1</accession>
<sequence>MFGSLKKLFGGEEKEEKIIAAPVSGTAIPMGQVSDPTFSQEILGKGTAVIPSDGRVVAPADGLVTMVFDTKHAISMQTDNGAELIIHIGLDTVQLKGQYFEAHVAAGDKVKQGDLLLDFEIDKIKEAGYDVTTPVIICNTPQFPKMECRNGMEVKAGETAIIKL</sequence>
<dbReference type="PANTHER" id="PTHR45008:SF1">
    <property type="entry name" value="PTS SYSTEM GLUCOSE-SPECIFIC EIIA COMPONENT"/>
    <property type="match status" value="1"/>
</dbReference>
<dbReference type="RefSeq" id="WP_002583465.1">
    <property type="nucleotide sequence ID" value="NZ_KB851020.1"/>
</dbReference>
<organism evidence="8 9">
    <name type="scientific">[Clostridium] clostridioforme 90A8</name>
    <dbReference type="NCBI Taxonomy" id="999408"/>
    <lineage>
        <taxon>Bacteria</taxon>
        <taxon>Bacillati</taxon>
        <taxon>Bacillota</taxon>
        <taxon>Clostridia</taxon>
        <taxon>Lachnospirales</taxon>
        <taxon>Lachnospiraceae</taxon>
        <taxon>Enterocloster</taxon>
    </lineage>
</organism>
<gene>
    <name evidence="8" type="ORF">HMPREF1090_02188</name>
</gene>
<keyword evidence="6" id="KW-0418">Kinase</keyword>
<dbReference type="PROSITE" id="PS00371">
    <property type="entry name" value="PTS_EIIA_TYPE_1_HIS"/>
    <property type="match status" value="1"/>
</dbReference>
<dbReference type="Pfam" id="PF00358">
    <property type="entry name" value="PTS_EIIA_1"/>
    <property type="match status" value="1"/>
</dbReference>
<dbReference type="GO" id="GO:0016301">
    <property type="term" value="F:kinase activity"/>
    <property type="evidence" value="ECO:0007669"/>
    <property type="project" value="UniProtKB-KW"/>
</dbReference>
<evidence type="ECO:0000256" key="1">
    <source>
        <dbReference type="ARBA" id="ARBA00004496"/>
    </source>
</evidence>
<dbReference type="EMBL" id="AGYR01000022">
    <property type="protein sequence ID" value="ENZ15615.1"/>
    <property type="molecule type" value="Genomic_DNA"/>
</dbReference>
<dbReference type="PROSITE" id="PS51093">
    <property type="entry name" value="PTS_EIIA_TYPE_1"/>
    <property type="match status" value="1"/>
</dbReference>